<accession>A0ABW5Y9W0</accession>
<sequence>MPWLKNQQEWTGTRLVFELLPGQLRFTHEGLTPDKECYARVSEGWREVIGTNFLNYVEKQQIRTTYQLQVDFRQPSAQVFKSICDPGRWWPEDMEGIAQALNDEFIFKSGDAHFSKNIVTEFIRDQKVVWLTTESRRGQDDFDWSGTRFIFELLPDGEHCNLHFTYDGWVLESEEQRLRELCDQTLRQALVQAAG</sequence>
<organism evidence="1 2">
    <name type="scientific">Mucilaginibacter ximonensis</name>
    <dbReference type="NCBI Taxonomy" id="538021"/>
    <lineage>
        <taxon>Bacteria</taxon>
        <taxon>Pseudomonadati</taxon>
        <taxon>Bacteroidota</taxon>
        <taxon>Sphingobacteriia</taxon>
        <taxon>Sphingobacteriales</taxon>
        <taxon>Sphingobacteriaceae</taxon>
        <taxon>Mucilaginibacter</taxon>
    </lineage>
</organism>
<evidence type="ECO:0008006" key="3">
    <source>
        <dbReference type="Google" id="ProtNLM"/>
    </source>
</evidence>
<protein>
    <recommendedName>
        <fullName evidence="3">Activator of Hsp90 ATPase-like protein</fullName>
    </recommendedName>
</protein>
<proteinExistence type="predicted"/>
<evidence type="ECO:0000313" key="2">
    <source>
        <dbReference type="Proteomes" id="UP001597557"/>
    </source>
</evidence>
<dbReference type="SUPFAM" id="SSF55961">
    <property type="entry name" value="Bet v1-like"/>
    <property type="match status" value="1"/>
</dbReference>
<reference evidence="2" key="1">
    <citation type="journal article" date="2019" name="Int. J. Syst. Evol. Microbiol.">
        <title>The Global Catalogue of Microorganisms (GCM) 10K type strain sequencing project: providing services to taxonomists for standard genome sequencing and annotation.</title>
        <authorList>
            <consortium name="The Broad Institute Genomics Platform"/>
            <consortium name="The Broad Institute Genome Sequencing Center for Infectious Disease"/>
            <person name="Wu L."/>
            <person name="Ma J."/>
        </authorList>
    </citation>
    <scope>NUCLEOTIDE SEQUENCE [LARGE SCALE GENOMIC DNA]</scope>
    <source>
        <strain evidence="2">KCTC 22437</strain>
    </source>
</reference>
<gene>
    <name evidence="1" type="ORF">ACFS5N_06130</name>
</gene>
<keyword evidence="2" id="KW-1185">Reference proteome</keyword>
<dbReference type="Gene3D" id="3.30.530.20">
    <property type="match status" value="2"/>
</dbReference>
<comment type="caution">
    <text evidence="1">The sequence shown here is derived from an EMBL/GenBank/DDBJ whole genome shotgun (WGS) entry which is preliminary data.</text>
</comment>
<dbReference type="RefSeq" id="WP_377183306.1">
    <property type="nucleotide sequence ID" value="NZ_JBHUPD010000001.1"/>
</dbReference>
<dbReference type="Proteomes" id="UP001597557">
    <property type="component" value="Unassembled WGS sequence"/>
</dbReference>
<dbReference type="InterPro" id="IPR023393">
    <property type="entry name" value="START-like_dom_sf"/>
</dbReference>
<evidence type="ECO:0000313" key="1">
    <source>
        <dbReference type="EMBL" id="MFD2872036.1"/>
    </source>
</evidence>
<name>A0ABW5Y9W0_9SPHI</name>
<dbReference type="EMBL" id="JBHUPD010000001">
    <property type="protein sequence ID" value="MFD2872036.1"/>
    <property type="molecule type" value="Genomic_DNA"/>
</dbReference>